<dbReference type="Proteomes" id="UP000664332">
    <property type="component" value="Unassembled WGS sequence"/>
</dbReference>
<comment type="caution">
    <text evidence="1">The sequence shown here is derived from an EMBL/GenBank/DDBJ whole genome shotgun (WGS) entry which is preliminary data.</text>
</comment>
<evidence type="ECO:0000313" key="2">
    <source>
        <dbReference type="Proteomes" id="UP000664332"/>
    </source>
</evidence>
<evidence type="ECO:0000313" key="1">
    <source>
        <dbReference type="EMBL" id="MBN9645306.1"/>
    </source>
</evidence>
<keyword evidence="2" id="KW-1185">Reference proteome</keyword>
<gene>
    <name evidence="1" type="ORF">JZY06_11885</name>
</gene>
<organism evidence="1 2">
    <name type="scientific">Corynebacterium mendelii</name>
    <dbReference type="NCBI Taxonomy" id="2765362"/>
    <lineage>
        <taxon>Bacteria</taxon>
        <taxon>Bacillati</taxon>
        <taxon>Actinomycetota</taxon>
        <taxon>Actinomycetes</taxon>
        <taxon>Mycobacteriales</taxon>
        <taxon>Corynebacteriaceae</taxon>
        <taxon>Corynebacterium</taxon>
    </lineage>
</organism>
<dbReference type="EMBL" id="JAFLEQ010000018">
    <property type="protein sequence ID" value="MBN9645306.1"/>
    <property type="molecule type" value="Genomic_DNA"/>
</dbReference>
<name>A0A939IWH8_9CORY</name>
<dbReference type="AlphaFoldDB" id="A0A939IWH8"/>
<dbReference type="InterPro" id="IPR046237">
    <property type="entry name" value="DUF6270"/>
</dbReference>
<sequence length="204" mass="23557">MVEYSALGLKDPAPSFNYRVLVEDAAGSLYRDLAEYTEMDVLLWDLTDERLGVYDMGNDRFITKSIEMPIGEDFDFMPTGAIQHIPFGTDEHFQLWSKKLNIFSEFLDKHGFTPKTRLINPMWAYETAEGEQTPPSFNTTATHANILFSRYLEQVDEHTGIQVITPPEELCKAEASHKWGLAPFHYHAPLYQWFGQHIEESFTR</sequence>
<proteinExistence type="predicted"/>
<dbReference type="Pfam" id="PF19786">
    <property type="entry name" value="DUF6270"/>
    <property type="match status" value="1"/>
</dbReference>
<protein>
    <submittedName>
        <fullName evidence="1">Uncharacterized protein</fullName>
    </submittedName>
</protein>
<accession>A0A939IWH8</accession>
<reference evidence="1" key="1">
    <citation type="submission" date="2021-03" db="EMBL/GenBank/DDBJ databases">
        <authorList>
            <person name="Sun Q."/>
        </authorList>
    </citation>
    <scope>NUCLEOTIDE SEQUENCE</scope>
    <source>
        <strain evidence="1">CCM 8862</strain>
    </source>
</reference>